<protein>
    <submittedName>
        <fullName evidence="2">Uncharacterized protein</fullName>
    </submittedName>
</protein>
<gene>
    <name evidence="2" type="ORF">NliqN6_5869</name>
</gene>
<name>A0A8H3TYI9_9TREE</name>
<accession>A0A8H3TYI9</accession>
<evidence type="ECO:0000313" key="3">
    <source>
        <dbReference type="Proteomes" id="UP000620104"/>
    </source>
</evidence>
<feature type="compositionally biased region" description="Basic and acidic residues" evidence="1">
    <location>
        <begin position="1"/>
        <end position="11"/>
    </location>
</feature>
<dbReference type="Proteomes" id="UP000620104">
    <property type="component" value="Unassembled WGS sequence"/>
</dbReference>
<comment type="caution">
    <text evidence="2">The sequence shown here is derived from an EMBL/GenBank/DDBJ whole genome shotgun (WGS) entry which is preliminary data.</text>
</comment>
<evidence type="ECO:0000256" key="1">
    <source>
        <dbReference type="SAM" id="MobiDB-lite"/>
    </source>
</evidence>
<feature type="compositionally biased region" description="Polar residues" evidence="1">
    <location>
        <begin position="14"/>
        <end position="27"/>
    </location>
</feature>
<organism evidence="2 3">
    <name type="scientific">Naganishia liquefaciens</name>
    <dbReference type="NCBI Taxonomy" id="104408"/>
    <lineage>
        <taxon>Eukaryota</taxon>
        <taxon>Fungi</taxon>
        <taxon>Dikarya</taxon>
        <taxon>Basidiomycota</taxon>
        <taxon>Agaricomycotina</taxon>
        <taxon>Tremellomycetes</taxon>
        <taxon>Filobasidiales</taxon>
        <taxon>Filobasidiaceae</taxon>
        <taxon>Naganishia</taxon>
    </lineage>
</organism>
<reference evidence="2" key="1">
    <citation type="submission" date="2020-07" db="EMBL/GenBank/DDBJ databases">
        <title>Draft Genome Sequence of a Deep-Sea Yeast, Naganishia (Cryptococcus) liquefaciens strain N6.</title>
        <authorList>
            <person name="Han Y.W."/>
            <person name="Kajitani R."/>
            <person name="Morimoto H."/>
            <person name="Parhat M."/>
            <person name="Tsubouchi H."/>
            <person name="Bakenova O."/>
            <person name="Ogata M."/>
            <person name="Argunhan B."/>
            <person name="Aoki R."/>
            <person name="Kajiwara S."/>
            <person name="Itoh T."/>
            <person name="Iwasaki H."/>
        </authorList>
    </citation>
    <scope>NUCLEOTIDE SEQUENCE</scope>
    <source>
        <strain evidence="2">N6</strain>
    </source>
</reference>
<sequence length="380" mass="41813">MAEKTTQRHEAGTIINSSTTPAPQTAMPSPFDRLSDEMLATIGEMIRDQDTGTDTLSLAATSKRLRNAISGAAARIYMMEIKKTNFENEMEYAILIAGGKIDQIRHLVLRSRDSSNIKIEGQRLIDRLTLTCSGLKTITFWPSLPDRPVTSFLPAYNPASRDIEDLGRALQQLRWGYWKPAKRWGEEGLPITFKILDSPDSPTDSKVATPSVPSMNFGLHDVKFVPKGYFSPPGFYPTQNIQQVATAISMSPNETGKKIHIVNFVNWSKEGRDCTADLVQRILPFANFSLHIEILVEAGDVQPTLQAGQQFARSLAAAYLKARNTARGQSASVSVRVSGQRAIHGSSLYITVNAGGPHVARAQIDFRSCGERVGSIGYMK</sequence>
<dbReference type="EMBL" id="BLZA01000043">
    <property type="protein sequence ID" value="GHJ89467.1"/>
    <property type="molecule type" value="Genomic_DNA"/>
</dbReference>
<dbReference type="AlphaFoldDB" id="A0A8H3TYI9"/>
<evidence type="ECO:0000313" key="2">
    <source>
        <dbReference type="EMBL" id="GHJ89467.1"/>
    </source>
</evidence>
<feature type="region of interest" description="Disordered" evidence="1">
    <location>
        <begin position="1"/>
        <end position="29"/>
    </location>
</feature>
<proteinExistence type="predicted"/>
<keyword evidence="3" id="KW-1185">Reference proteome</keyword>